<dbReference type="SUPFAM" id="SSF53474">
    <property type="entry name" value="alpha/beta-Hydrolases"/>
    <property type="match status" value="1"/>
</dbReference>
<comment type="similarity">
    <text evidence="1">Belongs to the AB hydrolase superfamily.</text>
</comment>
<evidence type="ECO:0000256" key="3">
    <source>
        <dbReference type="ARBA" id="ARBA00026104"/>
    </source>
</evidence>
<dbReference type="GO" id="GO:0005739">
    <property type="term" value="C:mitochondrion"/>
    <property type="evidence" value="ECO:0007669"/>
    <property type="project" value="TreeGrafter"/>
</dbReference>
<dbReference type="AlphaFoldDB" id="A0A0K0FG58"/>
<evidence type="ECO:0000256" key="2">
    <source>
        <dbReference type="ARBA" id="ARBA00022801"/>
    </source>
</evidence>
<proteinExistence type="inferred from homology"/>
<dbReference type="WBParaSite" id="SVE_0785700.1">
    <property type="protein sequence ID" value="SVE_0785700.1"/>
    <property type="gene ID" value="SVE_0785700"/>
</dbReference>
<evidence type="ECO:0000256" key="1">
    <source>
        <dbReference type="ARBA" id="ARBA00008645"/>
    </source>
</evidence>
<evidence type="ECO:0000256" key="5">
    <source>
        <dbReference type="ARBA" id="ARBA00043667"/>
    </source>
</evidence>
<organism evidence="13 14">
    <name type="scientific">Strongyloides venezuelensis</name>
    <name type="common">Threadworm</name>
    <dbReference type="NCBI Taxonomy" id="75913"/>
    <lineage>
        <taxon>Eukaryota</taxon>
        <taxon>Metazoa</taxon>
        <taxon>Ecdysozoa</taxon>
        <taxon>Nematoda</taxon>
        <taxon>Chromadorea</taxon>
        <taxon>Rhabditida</taxon>
        <taxon>Tylenchina</taxon>
        <taxon>Panagrolaimomorpha</taxon>
        <taxon>Strongyloidoidea</taxon>
        <taxon>Strongyloididae</taxon>
        <taxon>Strongyloides</taxon>
    </lineage>
</organism>
<dbReference type="InterPro" id="IPR029058">
    <property type="entry name" value="AB_hydrolase_fold"/>
</dbReference>
<comment type="catalytic activity">
    <reaction evidence="11">
        <text>1-octadecanoyl-2-(5Z,8Z,11Z,14Z-eicosatetraenoyl)-sn-glycerol + H2O = 2-(5Z,8Z,11Z,14Z-eicosatetraenoyl)-glycerol + octadecanoate + H(+)</text>
        <dbReference type="Rhea" id="RHEA:38507"/>
        <dbReference type="ChEBI" id="CHEBI:15377"/>
        <dbReference type="ChEBI" id="CHEBI:15378"/>
        <dbReference type="ChEBI" id="CHEBI:25629"/>
        <dbReference type="ChEBI" id="CHEBI:52392"/>
        <dbReference type="ChEBI" id="CHEBI:75728"/>
    </reaction>
</comment>
<comment type="catalytic activity">
    <reaction evidence="5">
        <text>a 1,2-diacyl-sn-glycerol + H2O = a 2-acylglycerol + a fatty acid + H(+)</text>
        <dbReference type="Rhea" id="RHEA:33275"/>
        <dbReference type="ChEBI" id="CHEBI:15377"/>
        <dbReference type="ChEBI" id="CHEBI:15378"/>
        <dbReference type="ChEBI" id="CHEBI:17389"/>
        <dbReference type="ChEBI" id="CHEBI:17815"/>
        <dbReference type="ChEBI" id="CHEBI:28868"/>
        <dbReference type="EC" id="3.1.1.116"/>
    </reaction>
</comment>
<evidence type="ECO:0000313" key="14">
    <source>
        <dbReference type="WBParaSite" id="SVE_0785700.1"/>
    </source>
</evidence>
<evidence type="ECO:0000256" key="10">
    <source>
        <dbReference type="ARBA" id="ARBA00048513"/>
    </source>
</evidence>
<dbReference type="GO" id="GO:0052689">
    <property type="term" value="F:carboxylic ester hydrolase activity"/>
    <property type="evidence" value="ECO:0007669"/>
    <property type="project" value="TreeGrafter"/>
</dbReference>
<evidence type="ECO:0000256" key="8">
    <source>
        <dbReference type="ARBA" id="ARBA00048283"/>
    </source>
</evidence>
<evidence type="ECO:0000259" key="12">
    <source>
        <dbReference type="Pfam" id="PF00561"/>
    </source>
</evidence>
<comment type="catalytic activity">
    <reaction evidence="9">
        <text>1,2-didecanoylglycerol + H2O = decanoylglycerol + decanoate + H(+)</text>
        <dbReference type="Rhea" id="RHEA:48596"/>
        <dbReference type="ChEBI" id="CHEBI:11152"/>
        <dbReference type="ChEBI" id="CHEBI:15377"/>
        <dbReference type="ChEBI" id="CHEBI:15378"/>
        <dbReference type="ChEBI" id="CHEBI:27689"/>
        <dbReference type="ChEBI" id="CHEBI:90605"/>
    </reaction>
</comment>
<evidence type="ECO:0000256" key="4">
    <source>
        <dbReference type="ARBA" id="ARBA00042703"/>
    </source>
</evidence>
<reference evidence="14" key="2">
    <citation type="submission" date="2015-08" db="UniProtKB">
        <authorList>
            <consortium name="WormBaseParasite"/>
        </authorList>
    </citation>
    <scope>IDENTIFICATION</scope>
</reference>
<comment type="catalytic activity">
    <reaction evidence="10">
        <text>1-octadecanoyl-2-(9Z-octadecenoyl)-sn-glycerol + H2O = 2-(9Z-octadecenoyl)-glycerol + octadecanoate + H(+)</text>
        <dbReference type="Rhea" id="RHEA:77103"/>
        <dbReference type="ChEBI" id="CHEBI:15377"/>
        <dbReference type="ChEBI" id="CHEBI:15378"/>
        <dbReference type="ChEBI" id="CHEBI:25629"/>
        <dbReference type="ChEBI" id="CHEBI:73990"/>
        <dbReference type="ChEBI" id="CHEBI:75468"/>
    </reaction>
</comment>
<dbReference type="Pfam" id="PF00561">
    <property type="entry name" value="Abhydrolase_1"/>
    <property type="match status" value="1"/>
</dbReference>
<name>A0A0K0FG58_STRVS</name>
<dbReference type="PANTHER" id="PTHR46118">
    <property type="entry name" value="PROTEIN ABHD11"/>
    <property type="match status" value="1"/>
</dbReference>
<dbReference type="EC" id="3.1.1.116" evidence="3"/>
<keyword evidence="2" id="KW-0378">Hydrolase</keyword>
<comment type="catalytic activity">
    <reaction evidence="6">
        <text>a 1,3-diacyl-sn-glycerol + H2O = a 1-acyl-sn-glycerol + a fatty acid + H(+)</text>
        <dbReference type="Rhea" id="RHEA:38503"/>
        <dbReference type="ChEBI" id="CHEBI:15377"/>
        <dbReference type="ChEBI" id="CHEBI:15378"/>
        <dbReference type="ChEBI" id="CHEBI:28868"/>
        <dbReference type="ChEBI" id="CHEBI:64683"/>
        <dbReference type="ChEBI" id="CHEBI:77272"/>
    </reaction>
</comment>
<evidence type="ECO:0000256" key="9">
    <source>
        <dbReference type="ARBA" id="ARBA00048504"/>
    </source>
</evidence>
<protein>
    <recommendedName>
        <fullName evidence="7">sn-1-specific diacylglycerol lipase ABHD11</fullName>
        <ecNumber evidence="3">3.1.1.116</ecNumber>
    </recommendedName>
    <alternativeName>
        <fullName evidence="4">Alpha/beta hydrolase domain-containing protein 11</fullName>
    </alternativeName>
</protein>
<evidence type="ECO:0000313" key="13">
    <source>
        <dbReference type="Proteomes" id="UP000035680"/>
    </source>
</evidence>
<dbReference type="InterPro" id="IPR000073">
    <property type="entry name" value="AB_hydrolase_1"/>
</dbReference>
<dbReference type="PANTHER" id="PTHR46118:SF4">
    <property type="entry name" value="PROTEIN ABHD11"/>
    <property type="match status" value="1"/>
</dbReference>
<keyword evidence="13" id="KW-1185">Reference proteome</keyword>
<comment type="catalytic activity">
    <reaction evidence="8">
        <text>1-octadecanoyl-2-(4Z,7Z,10Z,13Z,16Z,19Z-docosahexaenoyl)-sn-glycerol + H2O = 2-(4Z,7Z,10Z,13Z,16Z,19Z-docosahexaenoyl)-glycerol + octadecanoate + H(+)</text>
        <dbReference type="Rhea" id="RHEA:77107"/>
        <dbReference type="ChEBI" id="CHEBI:15377"/>
        <dbReference type="ChEBI" id="CHEBI:15378"/>
        <dbReference type="ChEBI" id="CHEBI:25629"/>
        <dbReference type="ChEBI" id="CHEBI:77129"/>
        <dbReference type="ChEBI" id="CHEBI:186738"/>
    </reaction>
</comment>
<sequence length="291" mass="33445">MLLKSFSSSLLLRNISLQRSVASLSYTKYGESSNTSLPPLLIAHGLFGHKKNWHSASLALQKQLDNQIYVVDLRNHGESPHLDSMTYQDMAEDVDNFITNVICEETGYDEVNILGHSMGGKVSMQLAFNEETAKKINKLIIEDISPMYVNKTHLFPKYIKALMNIDYTMSRPEIERYLRDEITDNGVRAFLLTNIQKDPDSGNYRFQANLKSISKHVDHLIGHTFERGLHFDKETLFLTGENSLYVTPNDRNLIRRYFPNVTFEVIERAGHWVHAENFPDFKKAVVSFLKK</sequence>
<reference evidence="13" key="1">
    <citation type="submission" date="2014-07" db="EMBL/GenBank/DDBJ databases">
        <authorList>
            <person name="Martin A.A"/>
            <person name="De Silva N."/>
        </authorList>
    </citation>
    <scope>NUCLEOTIDE SEQUENCE</scope>
</reference>
<evidence type="ECO:0000256" key="6">
    <source>
        <dbReference type="ARBA" id="ARBA00043742"/>
    </source>
</evidence>
<accession>A0A0K0FG58</accession>
<evidence type="ECO:0000256" key="11">
    <source>
        <dbReference type="ARBA" id="ARBA00048919"/>
    </source>
</evidence>
<dbReference type="Proteomes" id="UP000035680">
    <property type="component" value="Unassembled WGS sequence"/>
</dbReference>
<dbReference type="STRING" id="75913.A0A0K0FG58"/>
<feature type="domain" description="AB hydrolase-1" evidence="12">
    <location>
        <begin position="38"/>
        <end position="152"/>
    </location>
</feature>
<dbReference type="Gene3D" id="3.40.50.1820">
    <property type="entry name" value="alpha/beta hydrolase"/>
    <property type="match status" value="1"/>
</dbReference>
<evidence type="ECO:0000256" key="7">
    <source>
        <dbReference type="ARBA" id="ARBA00044064"/>
    </source>
</evidence>